<proteinExistence type="predicted"/>
<evidence type="ECO:0000313" key="1">
    <source>
        <dbReference type="EMBL" id="EWM20113.1"/>
    </source>
</evidence>
<reference evidence="1 2" key="1">
    <citation type="journal article" date="2014" name="Mol. Plant">
        <title>Chromosome Scale Genome Assembly and Transcriptome Profiling of Nannochloropsis gaditana in Nitrogen Depletion.</title>
        <authorList>
            <person name="Corteggiani Carpinelli E."/>
            <person name="Telatin A."/>
            <person name="Vitulo N."/>
            <person name="Forcato C."/>
            <person name="D'Angelo M."/>
            <person name="Schiavon R."/>
            <person name="Vezzi A."/>
            <person name="Giacometti G.M."/>
            <person name="Morosinotto T."/>
            <person name="Valle G."/>
        </authorList>
    </citation>
    <scope>NUCLEOTIDE SEQUENCE [LARGE SCALE GENOMIC DNA]</scope>
    <source>
        <strain evidence="1 2">B-31</strain>
    </source>
</reference>
<accession>W7T9D9</accession>
<sequence>MLRATPPSVQPAAPRRLWTRRFPFLFLLTLLPSSRAFFLPSLSVTTKLSGLSSITTRNGCGLEVPGTGWCRGRIQERRFNGLAVWAKGKKGAWIPPENEFSRTIECVLFPSPPPSFLPSFSLSLHLSASFFSPSIFPRVHANPLSSLTTSPFPSLPP</sequence>
<name>W7T9D9_9STRA</name>
<feature type="non-terminal residue" evidence="1">
    <location>
        <position position="157"/>
    </location>
</feature>
<organism evidence="1 2">
    <name type="scientific">Nannochloropsis gaditana</name>
    <dbReference type="NCBI Taxonomy" id="72520"/>
    <lineage>
        <taxon>Eukaryota</taxon>
        <taxon>Sar</taxon>
        <taxon>Stramenopiles</taxon>
        <taxon>Ochrophyta</taxon>
        <taxon>Eustigmatophyceae</taxon>
        <taxon>Eustigmatales</taxon>
        <taxon>Monodopsidaceae</taxon>
        <taxon>Nannochloropsis</taxon>
    </lineage>
</organism>
<keyword evidence="2" id="KW-1185">Reference proteome</keyword>
<evidence type="ECO:0000313" key="2">
    <source>
        <dbReference type="Proteomes" id="UP000019335"/>
    </source>
</evidence>
<dbReference type="EMBL" id="AZIL01003341">
    <property type="protein sequence ID" value="EWM20113.1"/>
    <property type="molecule type" value="Genomic_DNA"/>
</dbReference>
<dbReference type="Proteomes" id="UP000019335">
    <property type="component" value="Unassembled WGS sequence"/>
</dbReference>
<comment type="caution">
    <text evidence="1">The sequence shown here is derived from an EMBL/GenBank/DDBJ whole genome shotgun (WGS) entry which is preliminary data.</text>
</comment>
<gene>
    <name evidence="1" type="ORF">Naga_101741g1</name>
</gene>
<protein>
    <submittedName>
        <fullName evidence="1">Uncharacterized protein</fullName>
    </submittedName>
</protein>
<dbReference type="AlphaFoldDB" id="W7T9D9"/>